<comment type="caution">
    <text evidence="2">The sequence shown here is derived from an EMBL/GenBank/DDBJ whole genome shotgun (WGS) entry which is preliminary data.</text>
</comment>
<dbReference type="InterPro" id="IPR040442">
    <property type="entry name" value="Pyrv_kinase-like_dom_sf"/>
</dbReference>
<proteinExistence type="predicted"/>
<evidence type="ECO:0000256" key="1">
    <source>
        <dbReference type="ARBA" id="ARBA00022553"/>
    </source>
</evidence>
<dbReference type="EMBL" id="JAUHHV010000010">
    <property type="protein sequence ID" value="KAK1410672.1"/>
    <property type="molecule type" value="Genomic_DNA"/>
</dbReference>
<dbReference type="SUPFAM" id="SSF51621">
    <property type="entry name" value="Phosphoenolpyruvate/pyruvate domain"/>
    <property type="match status" value="1"/>
</dbReference>
<evidence type="ECO:0000313" key="2">
    <source>
        <dbReference type="EMBL" id="KAK1410672.1"/>
    </source>
</evidence>
<organism evidence="2 3">
    <name type="scientific">Tagetes erecta</name>
    <name type="common">African marigold</name>
    <dbReference type="NCBI Taxonomy" id="13708"/>
    <lineage>
        <taxon>Eukaryota</taxon>
        <taxon>Viridiplantae</taxon>
        <taxon>Streptophyta</taxon>
        <taxon>Embryophyta</taxon>
        <taxon>Tracheophyta</taxon>
        <taxon>Spermatophyta</taxon>
        <taxon>Magnoliopsida</taxon>
        <taxon>eudicotyledons</taxon>
        <taxon>Gunneridae</taxon>
        <taxon>Pentapetalae</taxon>
        <taxon>asterids</taxon>
        <taxon>campanulids</taxon>
        <taxon>Asterales</taxon>
        <taxon>Asteraceae</taxon>
        <taxon>Asteroideae</taxon>
        <taxon>Heliantheae alliance</taxon>
        <taxon>Tageteae</taxon>
        <taxon>Tagetes</taxon>
    </lineage>
</organism>
<dbReference type="Proteomes" id="UP001229421">
    <property type="component" value="Unassembled WGS sequence"/>
</dbReference>
<accession>A0AAD8NIZ4</accession>
<evidence type="ECO:0000313" key="3">
    <source>
        <dbReference type="Proteomes" id="UP001229421"/>
    </source>
</evidence>
<keyword evidence="1" id="KW-0597">Phosphoprotein</keyword>
<dbReference type="GO" id="GO:0003824">
    <property type="term" value="F:catalytic activity"/>
    <property type="evidence" value="ECO:0007669"/>
    <property type="project" value="InterPro"/>
</dbReference>
<keyword evidence="3" id="KW-1185">Reference proteome</keyword>
<reference evidence="2" key="1">
    <citation type="journal article" date="2023" name="bioRxiv">
        <title>Improved chromosome-level genome assembly for marigold (Tagetes erecta).</title>
        <authorList>
            <person name="Jiang F."/>
            <person name="Yuan L."/>
            <person name="Wang S."/>
            <person name="Wang H."/>
            <person name="Xu D."/>
            <person name="Wang A."/>
            <person name="Fan W."/>
        </authorList>
    </citation>
    <scope>NUCLEOTIDE SEQUENCE</scope>
    <source>
        <strain evidence="2">WSJ</strain>
        <tissue evidence="2">Leaf</tissue>
    </source>
</reference>
<name>A0AAD8NIZ4_TARER</name>
<dbReference type="Gene3D" id="3.20.20.60">
    <property type="entry name" value="Phosphoenolpyruvate-binding domains"/>
    <property type="match status" value="1"/>
</dbReference>
<sequence length="232" mass="26581">MEDKSLNATASQQAERRRRERINAHLQGLVIRSLLVINVDLVKLPLPPYSSSKWKRMSEEETDGTYVTVKKMRAKTLNLPRRLFAVRYRFAGLLPKYTLSFVLERRIINNRIFNMSNSFFTILNDSDLSKLELPPAFNQIAHLNSIKPGKLMDHLNLTWLCVIIFDYNPADGLRTLAHGAWVVAANKIDFLSLSYTRHAQDVHEACEYLSKLGDLSQTQISVKIENVEGLTH</sequence>
<protein>
    <submittedName>
        <fullName evidence="2">Uncharacterized protein</fullName>
    </submittedName>
</protein>
<dbReference type="AlphaFoldDB" id="A0AAD8NIZ4"/>
<gene>
    <name evidence="2" type="ORF">QVD17_37211</name>
</gene>
<dbReference type="InterPro" id="IPR015813">
    <property type="entry name" value="Pyrv/PenolPyrv_kinase-like_dom"/>
</dbReference>